<sequence length="286" mass="31343">MTRPVTSDPGSVTRRFDDGDVDLLSLLDLERVDADLFRADCVFVEQWDERIGAPASLYGGQVAAQALRAAGATVDRERVPHSLHGYFLRRGDARVPTVYKVERDRDGGSFSARRVAAVQNGEVVFTMSASFQVPDGQPVDQVERMPTVERPERLPETGLYRLVSTTGRLPAAPFGDRPAYPTRFWARVTQPLPPDPLLHACALTYLSDISTGVLPSPDRTLAPGASVDHAVWFHTGVDMNDWVLTDYVPRITGHGRGWYTGSLFDPAGTLVASVAQEALFRAVARP</sequence>
<feature type="domain" description="Acyl-CoA thioesterase-like N-terminal HotDog" evidence="3">
    <location>
        <begin position="55"/>
        <end position="132"/>
    </location>
</feature>
<dbReference type="Pfam" id="PF20789">
    <property type="entry name" value="4HBT_3C"/>
    <property type="match status" value="1"/>
</dbReference>
<dbReference type="PANTHER" id="PTHR11066:SF34">
    <property type="entry name" value="ACYL-COENZYME A THIOESTERASE 8"/>
    <property type="match status" value="1"/>
</dbReference>
<dbReference type="InterPro" id="IPR029069">
    <property type="entry name" value="HotDog_dom_sf"/>
</dbReference>
<keyword evidence="6" id="KW-1185">Reference proteome</keyword>
<evidence type="ECO:0000259" key="4">
    <source>
        <dbReference type="Pfam" id="PF20789"/>
    </source>
</evidence>
<reference evidence="5 6" key="1">
    <citation type="submission" date="2016-11" db="EMBL/GenBank/DDBJ databases">
        <authorList>
            <person name="Jaros S."/>
            <person name="Januszkiewicz K."/>
            <person name="Wedrychowicz H."/>
        </authorList>
    </citation>
    <scope>NUCLEOTIDE SEQUENCE [LARGE SCALE GENOMIC DNA]</scope>
    <source>
        <strain evidence="5 6">DSM 45627</strain>
    </source>
</reference>
<dbReference type="SUPFAM" id="SSF54637">
    <property type="entry name" value="Thioesterase/thiol ester dehydrase-isomerase"/>
    <property type="match status" value="2"/>
</dbReference>
<dbReference type="InterPro" id="IPR003703">
    <property type="entry name" value="Acyl_CoA_thio"/>
</dbReference>
<evidence type="ECO:0000256" key="1">
    <source>
        <dbReference type="ARBA" id="ARBA00006538"/>
    </source>
</evidence>
<dbReference type="PANTHER" id="PTHR11066">
    <property type="entry name" value="ACYL-COA THIOESTERASE"/>
    <property type="match status" value="1"/>
</dbReference>
<dbReference type="OrthoDB" id="9781019at2"/>
<dbReference type="CDD" id="cd03445">
    <property type="entry name" value="Thioesterase_II_repeat2"/>
    <property type="match status" value="1"/>
</dbReference>
<dbReference type="GO" id="GO:0047617">
    <property type="term" value="F:fatty acyl-CoA hydrolase activity"/>
    <property type="evidence" value="ECO:0007669"/>
    <property type="project" value="InterPro"/>
</dbReference>
<protein>
    <submittedName>
        <fullName evidence="5">Acyl-CoA thioesterase-2</fullName>
    </submittedName>
</protein>
<gene>
    <name evidence="5" type="ORF">SAMN05443575_4237</name>
</gene>
<dbReference type="Pfam" id="PF13622">
    <property type="entry name" value="4HBT_3"/>
    <property type="match status" value="1"/>
</dbReference>
<dbReference type="Proteomes" id="UP000186132">
    <property type="component" value="Unassembled WGS sequence"/>
</dbReference>
<feature type="domain" description="Acyl-CoA thioesterase-like C-terminal" evidence="4">
    <location>
        <begin position="147"/>
        <end position="279"/>
    </location>
</feature>
<evidence type="ECO:0000259" key="3">
    <source>
        <dbReference type="Pfam" id="PF13622"/>
    </source>
</evidence>
<evidence type="ECO:0000313" key="6">
    <source>
        <dbReference type="Proteomes" id="UP000186132"/>
    </source>
</evidence>
<dbReference type="GO" id="GO:0009062">
    <property type="term" value="P:fatty acid catabolic process"/>
    <property type="evidence" value="ECO:0007669"/>
    <property type="project" value="TreeGrafter"/>
</dbReference>
<dbReference type="AlphaFoldDB" id="A0A1M5ULR7"/>
<dbReference type="InterPro" id="IPR049449">
    <property type="entry name" value="TesB_ACOT8-like_N"/>
</dbReference>
<keyword evidence="2" id="KW-0378">Hydrolase</keyword>
<dbReference type="STRING" id="1206085.SAMN05443575_4237"/>
<dbReference type="Gene3D" id="2.40.160.210">
    <property type="entry name" value="Acyl-CoA thioesterase, double hotdog domain"/>
    <property type="match status" value="1"/>
</dbReference>
<dbReference type="InterPro" id="IPR049450">
    <property type="entry name" value="ACOT8-like_C"/>
</dbReference>
<comment type="similarity">
    <text evidence="1">Belongs to the C/M/P thioester hydrolase family.</text>
</comment>
<proteinExistence type="inferred from homology"/>
<dbReference type="EMBL" id="FQVU01000009">
    <property type="protein sequence ID" value="SHH63816.1"/>
    <property type="molecule type" value="Genomic_DNA"/>
</dbReference>
<organism evidence="5 6">
    <name type="scientific">Jatrophihabitans endophyticus</name>
    <dbReference type="NCBI Taxonomy" id="1206085"/>
    <lineage>
        <taxon>Bacteria</taxon>
        <taxon>Bacillati</taxon>
        <taxon>Actinomycetota</taxon>
        <taxon>Actinomycetes</taxon>
        <taxon>Jatrophihabitantales</taxon>
        <taxon>Jatrophihabitantaceae</taxon>
        <taxon>Jatrophihabitans</taxon>
    </lineage>
</organism>
<dbReference type="CDD" id="cd03444">
    <property type="entry name" value="Thioesterase_II_repeat1"/>
    <property type="match status" value="1"/>
</dbReference>
<dbReference type="GO" id="GO:0006637">
    <property type="term" value="P:acyl-CoA metabolic process"/>
    <property type="evidence" value="ECO:0007669"/>
    <property type="project" value="InterPro"/>
</dbReference>
<name>A0A1M5ULR7_9ACTN</name>
<accession>A0A1M5ULR7</accession>
<evidence type="ECO:0000313" key="5">
    <source>
        <dbReference type="EMBL" id="SHH63816.1"/>
    </source>
</evidence>
<dbReference type="InterPro" id="IPR042171">
    <property type="entry name" value="Acyl-CoA_hotdog"/>
</dbReference>
<evidence type="ECO:0000256" key="2">
    <source>
        <dbReference type="ARBA" id="ARBA00022801"/>
    </source>
</evidence>